<dbReference type="AlphaFoldDB" id="A0A6J7IRZ3"/>
<proteinExistence type="predicted"/>
<evidence type="ECO:0000313" key="1">
    <source>
        <dbReference type="EMBL" id="CAB4933521.1"/>
    </source>
</evidence>
<dbReference type="Gene3D" id="3.90.550.10">
    <property type="entry name" value="Spore Coat Polysaccharide Biosynthesis Protein SpsA, Chain A"/>
    <property type="match status" value="1"/>
</dbReference>
<sequence>MSLEPDLVAIVVDALAAPQDAGLDHAAGAGSAQRLRAELRAIARRWVAATAPGMAYEATSPAAAFAALGDHHGPVVLVAPDVPRLSAGHAQAVRADLEAGVGMVIGPTHDRRPYLVAFAAPDLELLEAATDHWDALTALAATRGLDVSILRAERRLVSAADARAIALDPLASSALTDELRLLRELGRTGP</sequence>
<accession>A0A6J7IRZ3</accession>
<name>A0A6J7IRZ3_9ZZZZ</name>
<gene>
    <name evidence="1" type="ORF">UFOPK3674_01316</name>
</gene>
<dbReference type="EMBL" id="CAFBMX010000006">
    <property type="protein sequence ID" value="CAB4933521.1"/>
    <property type="molecule type" value="Genomic_DNA"/>
</dbReference>
<reference evidence="1" key="1">
    <citation type="submission" date="2020-05" db="EMBL/GenBank/DDBJ databases">
        <authorList>
            <person name="Chiriac C."/>
            <person name="Salcher M."/>
            <person name="Ghai R."/>
            <person name="Kavagutti S V."/>
        </authorList>
    </citation>
    <scope>NUCLEOTIDE SEQUENCE</scope>
</reference>
<protein>
    <submittedName>
        <fullName evidence="1">Unannotated protein</fullName>
    </submittedName>
</protein>
<organism evidence="1">
    <name type="scientific">freshwater metagenome</name>
    <dbReference type="NCBI Taxonomy" id="449393"/>
    <lineage>
        <taxon>unclassified sequences</taxon>
        <taxon>metagenomes</taxon>
        <taxon>ecological metagenomes</taxon>
    </lineage>
</organism>
<dbReference type="InterPro" id="IPR029044">
    <property type="entry name" value="Nucleotide-diphossugar_trans"/>
</dbReference>